<dbReference type="GO" id="GO:0004672">
    <property type="term" value="F:protein kinase activity"/>
    <property type="evidence" value="ECO:0007669"/>
    <property type="project" value="InterPro"/>
</dbReference>
<dbReference type="PROSITE" id="PS00107">
    <property type="entry name" value="PROTEIN_KINASE_ATP"/>
    <property type="match status" value="1"/>
</dbReference>
<evidence type="ECO:0000256" key="9">
    <source>
        <dbReference type="ARBA" id="ARBA00023180"/>
    </source>
</evidence>
<keyword evidence="3" id="KW-0433">Leucine-rich repeat</keyword>
<dbReference type="PROSITE" id="PS00109">
    <property type="entry name" value="PROTEIN_KINASE_TYR"/>
    <property type="match status" value="1"/>
</dbReference>
<evidence type="ECO:0000256" key="10">
    <source>
        <dbReference type="PROSITE-ProRule" id="PRU10141"/>
    </source>
</evidence>
<dbReference type="InterPro" id="IPR032675">
    <property type="entry name" value="LRR_dom_sf"/>
</dbReference>
<evidence type="ECO:0000256" key="5">
    <source>
        <dbReference type="ARBA" id="ARBA00022737"/>
    </source>
</evidence>
<evidence type="ECO:0000256" key="7">
    <source>
        <dbReference type="ARBA" id="ARBA00023136"/>
    </source>
</evidence>
<accession>A0A9D4UGC7</accession>
<evidence type="ECO:0000256" key="3">
    <source>
        <dbReference type="ARBA" id="ARBA00022614"/>
    </source>
</evidence>
<comment type="subcellular location">
    <subcellularLocation>
        <location evidence="1">Membrane</location>
        <topology evidence="1">Single-pass membrane protein</topology>
    </subcellularLocation>
</comment>
<dbReference type="SUPFAM" id="SSF52058">
    <property type="entry name" value="L domain-like"/>
    <property type="match status" value="1"/>
</dbReference>
<keyword evidence="6 11" id="KW-1133">Transmembrane helix</keyword>
<dbReference type="InterPro" id="IPR017441">
    <property type="entry name" value="Protein_kinase_ATP_BS"/>
</dbReference>
<dbReference type="PANTHER" id="PTHR48056">
    <property type="entry name" value="LRR RECEPTOR-LIKE SERINE/THREONINE-PROTEIN KINASE-RELATED"/>
    <property type="match status" value="1"/>
</dbReference>
<dbReference type="FunFam" id="3.80.10.10:FF:000111">
    <property type="entry name" value="LRR receptor-like serine/threonine-protein kinase ERECTA"/>
    <property type="match status" value="1"/>
</dbReference>
<dbReference type="Pfam" id="PF08263">
    <property type="entry name" value="LRRNT_2"/>
    <property type="match status" value="1"/>
</dbReference>
<keyword evidence="9" id="KW-0325">Glycoprotein</keyword>
<evidence type="ECO:0000256" key="1">
    <source>
        <dbReference type="ARBA" id="ARBA00004167"/>
    </source>
</evidence>
<dbReference type="SUPFAM" id="SSF56112">
    <property type="entry name" value="Protein kinase-like (PK-like)"/>
    <property type="match status" value="1"/>
</dbReference>
<gene>
    <name evidence="13" type="ORF">GOP47_0017309</name>
</gene>
<evidence type="ECO:0000313" key="13">
    <source>
        <dbReference type="EMBL" id="KAI5066781.1"/>
    </source>
</evidence>
<dbReference type="Gene3D" id="1.10.510.10">
    <property type="entry name" value="Transferase(Phosphotransferase) domain 1"/>
    <property type="match status" value="1"/>
</dbReference>
<organism evidence="13 14">
    <name type="scientific">Adiantum capillus-veneris</name>
    <name type="common">Maidenhair fern</name>
    <dbReference type="NCBI Taxonomy" id="13818"/>
    <lineage>
        <taxon>Eukaryota</taxon>
        <taxon>Viridiplantae</taxon>
        <taxon>Streptophyta</taxon>
        <taxon>Embryophyta</taxon>
        <taxon>Tracheophyta</taxon>
        <taxon>Polypodiopsida</taxon>
        <taxon>Polypodiidae</taxon>
        <taxon>Polypodiales</taxon>
        <taxon>Pteridineae</taxon>
        <taxon>Pteridaceae</taxon>
        <taxon>Vittarioideae</taxon>
        <taxon>Adiantum</taxon>
    </lineage>
</organism>
<proteinExistence type="inferred from homology"/>
<feature type="transmembrane region" description="Helical" evidence="11">
    <location>
        <begin position="6"/>
        <end position="27"/>
    </location>
</feature>
<evidence type="ECO:0000256" key="11">
    <source>
        <dbReference type="SAM" id="Phobius"/>
    </source>
</evidence>
<dbReference type="Proteomes" id="UP000886520">
    <property type="component" value="Chromosome 17"/>
</dbReference>
<feature type="transmembrane region" description="Helical" evidence="11">
    <location>
        <begin position="267"/>
        <end position="292"/>
    </location>
</feature>
<keyword evidence="7 11" id="KW-0472">Membrane</keyword>
<dbReference type="Pfam" id="PF00560">
    <property type="entry name" value="LRR_1"/>
    <property type="match status" value="3"/>
</dbReference>
<dbReference type="InterPro" id="IPR050647">
    <property type="entry name" value="Plant_LRR-RLKs"/>
</dbReference>
<feature type="binding site" evidence="10">
    <location>
        <position position="360"/>
    </location>
    <ligand>
        <name>ATP</name>
        <dbReference type="ChEBI" id="CHEBI:30616"/>
    </ligand>
</feature>
<keyword evidence="10" id="KW-0067">ATP-binding</keyword>
<dbReference type="EMBL" id="JABFUD020000017">
    <property type="protein sequence ID" value="KAI5066781.1"/>
    <property type="molecule type" value="Genomic_DNA"/>
</dbReference>
<evidence type="ECO:0000313" key="14">
    <source>
        <dbReference type="Proteomes" id="UP000886520"/>
    </source>
</evidence>
<dbReference type="Pfam" id="PF00069">
    <property type="entry name" value="Pkinase"/>
    <property type="match status" value="1"/>
</dbReference>
<dbReference type="Gene3D" id="3.80.10.10">
    <property type="entry name" value="Ribonuclease Inhibitor"/>
    <property type="match status" value="2"/>
</dbReference>
<keyword evidence="10" id="KW-0547">Nucleotide-binding</keyword>
<sequence>MGYSAFYLLVFSCYVGSLYAGFFAHALPTEGMTLLVFKEAVADPHGALAGWNASHSSPCNWTGIWCDPLSKKVISIDLAGKGLSGVLVAELGSLKKLHRMYLHYNNFYGGIPLQLANCTRMRALSLHHNNFSGIIPPQFGNFSLLQALYLHNNHLSGPIPMTFGNLNAIRNLDLSYNTLNGSIPSELGNLSNVVNLNLSYNQLSGPVPSNGVLSKFGNGSFFGNIQLCGSEGFSACSPPSSAPVSVNNLVAPSNPGTSKGAHRLSTLAIAGICIGAFLLFKAVCILTLLWRWSKIRNHKEINVGNGGKLVMFQGGTSMSSSRDLLKGIGKLERKDVIGEGGYGVVYKLVQKDSNVFAVKKLKHCLESVRGFEAELETLGSIKHRNLVKLMGYCTSSTVKLLIYEFLPNGTLGQLLYGQGSDVKPLEWPIRHGIALGVARGLAYLHHDCNPRIIHRDITASNVLLDANLQAHITDFGLARILGLYDTHVTATVAGTFGYIAPEYAEGGRATDKIDVYSFGVVLLELLSRKRPADGNDGEDLGLAAWARRLHESGKGGDIVEKYLRVTAPLEELQTAVLVALSCISKKPENRPSMKQVVEYLEMDELHLSTAATSQITETAEGGECKPDELRGVMIQ</sequence>
<dbReference type="InterPro" id="IPR013210">
    <property type="entry name" value="LRR_N_plant-typ"/>
</dbReference>
<evidence type="ECO:0000256" key="2">
    <source>
        <dbReference type="ARBA" id="ARBA00009592"/>
    </source>
</evidence>
<keyword evidence="5" id="KW-0677">Repeat</keyword>
<dbReference type="GO" id="GO:0016020">
    <property type="term" value="C:membrane"/>
    <property type="evidence" value="ECO:0007669"/>
    <property type="project" value="UniProtKB-SubCell"/>
</dbReference>
<feature type="domain" description="Protein kinase" evidence="12">
    <location>
        <begin position="331"/>
        <end position="602"/>
    </location>
</feature>
<comment type="caution">
    <text evidence="13">The sequence shown here is derived from an EMBL/GenBank/DDBJ whole genome shotgun (WGS) entry which is preliminary data.</text>
</comment>
<keyword evidence="8" id="KW-0675">Receptor</keyword>
<dbReference type="PROSITE" id="PS50011">
    <property type="entry name" value="PROTEIN_KINASE_DOM"/>
    <property type="match status" value="1"/>
</dbReference>
<keyword evidence="4 11" id="KW-0812">Transmembrane</keyword>
<dbReference type="InterPro" id="IPR001611">
    <property type="entry name" value="Leu-rich_rpt"/>
</dbReference>
<evidence type="ECO:0000256" key="8">
    <source>
        <dbReference type="ARBA" id="ARBA00023170"/>
    </source>
</evidence>
<evidence type="ECO:0000256" key="4">
    <source>
        <dbReference type="ARBA" id="ARBA00022692"/>
    </source>
</evidence>
<evidence type="ECO:0000256" key="6">
    <source>
        <dbReference type="ARBA" id="ARBA00022989"/>
    </source>
</evidence>
<dbReference type="GO" id="GO:0005524">
    <property type="term" value="F:ATP binding"/>
    <property type="evidence" value="ECO:0007669"/>
    <property type="project" value="UniProtKB-UniRule"/>
</dbReference>
<reference evidence="13" key="1">
    <citation type="submission" date="2021-01" db="EMBL/GenBank/DDBJ databases">
        <title>Adiantum capillus-veneris genome.</title>
        <authorList>
            <person name="Fang Y."/>
            <person name="Liao Q."/>
        </authorList>
    </citation>
    <scope>NUCLEOTIDE SEQUENCE</scope>
    <source>
        <strain evidence="13">H3</strain>
        <tissue evidence="13">Leaf</tissue>
    </source>
</reference>
<dbReference type="AlphaFoldDB" id="A0A9D4UGC7"/>
<dbReference type="OrthoDB" id="4062651at2759"/>
<dbReference type="Gene3D" id="3.30.200.20">
    <property type="entry name" value="Phosphorylase Kinase, domain 1"/>
    <property type="match status" value="1"/>
</dbReference>
<dbReference type="PANTHER" id="PTHR48056:SF77">
    <property type="entry name" value="PROTEIN KINASE DOMAIN-CONTAINING PROTEIN"/>
    <property type="match status" value="1"/>
</dbReference>
<dbReference type="InterPro" id="IPR011009">
    <property type="entry name" value="Kinase-like_dom_sf"/>
</dbReference>
<protein>
    <recommendedName>
        <fullName evidence="12">Protein kinase domain-containing protein</fullName>
    </recommendedName>
</protein>
<dbReference type="InterPro" id="IPR008266">
    <property type="entry name" value="Tyr_kinase_AS"/>
</dbReference>
<name>A0A9D4UGC7_ADICA</name>
<dbReference type="InterPro" id="IPR000719">
    <property type="entry name" value="Prot_kinase_dom"/>
</dbReference>
<dbReference type="FunFam" id="1.10.510.10:FF:000146">
    <property type="entry name" value="LRR receptor-like serine/threonine-protein kinase IOS1"/>
    <property type="match status" value="1"/>
</dbReference>
<comment type="similarity">
    <text evidence="2">Belongs to the RLP family.</text>
</comment>
<evidence type="ECO:0000259" key="12">
    <source>
        <dbReference type="PROSITE" id="PS50011"/>
    </source>
</evidence>
<keyword evidence="14" id="KW-1185">Reference proteome</keyword>